<dbReference type="Proteomes" id="UP000075883">
    <property type="component" value="Unassembled WGS sequence"/>
</dbReference>
<name>A0A182MJU5_9DIPT</name>
<dbReference type="AlphaFoldDB" id="A0A182MJU5"/>
<organism evidence="1 2">
    <name type="scientific">Anopheles culicifacies</name>
    <dbReference type="NCBI Taxonomy" id="139723"/>
    <lineage>
        <taxon>Eukaryota</taxon>
        <taxon>Metazoa</taxon>
        <taxon>Ecdysozoa</taxon>
        <taxon>Arthropoda</taxon>
        <taxon>Hexapoda</taxon>
        <taxon>Insecta</taxon>
        <taxon>Pterygota</taxon>
        <taxon>Neoptera</taxon>
        <taxon>Endopterygota</taxon>
        <taxon>Diptera</taxon>
        <taxon>Nematocera</taxon>
        <taxon>Culicoidea</taxon>
        <taxon>Culicidae</taxon>
        <taxon>Anophelinae</taxon>
        <taxon>Anopheles</taxon>
        <taxon>culicifacies species complex</taxon>
    </lineage>
</organism>
<evidence type="ECO:0000313" key="1">
    <source>
        <dbReference type="EnsemblMetazoa" id="ACUA020037-PA"/>
    </source>
</evidence>
<reference evidence="2" key="1">
    <citation type="submission" date="2013-09" db="EMBL/GenBank/DDBJ databases">
        <title>The Genome Sequence of Anopheles culicifacies species A.</title>
        <authorList>
            <consortium name="The Broad Institute Genomics Platform"/>
            <person name="Neafsey D.E."/>
            <person name="Besansky N."/>
            <person name="Howell P."/>
            <person name="Walton C."/>
            <person name="Young S.K."/>
            <person name="Zeng Q."/>
            <person name="Gargeya S."/>
            <person name="Fitzgerald M."/>
            <person name="Haas B."/>
            <person name="Abouelleil A."/>
            <person name="Allen A.W."/>
            <person name="Alvarado L."/>
            <person name="Arachchi H.M."/>
            <person name="Berlin A.M."/>
            <person name="Chapman S.B."/>
            <person name="Gainer-Dewar J."/>
            <person name="Goldberg J."/>
            <person name="Griggs A."/>
            <person name="Gujja S."/>
            <person name="Hansen M."/>
            <person name="Howarth C."/>
            <person name="Imamovic A."/>
            <person name="Ireland A."/>
            <person name="Larimer J."/>
            <person name="McCowan C."/>
            <person name="Murphy C."/>
            <person name="Pearson M."/>
            <person name="Poon T.W."/>
            <person name="Priest M."/>
            <person name="Roberts A."/>
            <person name="Saif S."/>
            <person name="Shea T."/>
            <person name="Sisk P."/>
            <person name="Sykes S."/>
            <person name="Wortman J."/>
            <person name="Nusbaum C."/>
            <person name="Birren B."/>
        </authorList>
    </citation>
    <scope>NUCLEOTIDE SEQUENCE [LARGE SCALE GENOMIC DNA]</scope>
    <source>
        <strain evidence="2">A-37</strain>
    </source>
</reference>
<dbReference type="EnsemblMetazoa" id="ACUA020037-RA">
    <property type="protein sequence ID" value="ACUA020037-PA"/>
    <property type="gene ID" value="ACUA020037"/>
</dbReference>
<keyword evidence="2" id="KW-1185">Reference proteome</keyword>
<evidence type="ECO:0000313" key="2">
    <source>
        <dbReference type="Proteomes" id="UP000075883"/>
    </source>
</evidence>
<reference evidence="1" key="2">
    <citation type="submission" date="2020-05" db="UniProtKB">
        <authorList>
            <consortium name="EnsemblMetazoa"/>
        </authorList>
    </citation>
    <scope>IDENTIFICATION</scope>
    <source>
        <strain evidence="1">A-37</strain>
    </source>
</reference>
<sequence>MSDCAKLEQALAQLISCSKDADIEADNETFPSNEPEKGTTLKVITQATEKLTESLGILHEFEMLMYDKTASLHIISNELVLNVLQLQEQKLELMELKKKLKEVSGKWYQSVEANATTLEDLCAAINEA</sequence>
<dbReference type="EMBL" id="AXCM01000656">
    <property type="status" value="NOT_ANNOTATED_CDS"/>
    <property type="molecule type" value="Genomic_DNA"/>
</dbReference>
<protein>
    <submittedName>
        <fullName evidence="1">Uncharacterized protein</fullName>
    </submittedName>
</protein>
<proteinExistence type="predicted"/>
<dbReference type="VEuPathDB" id="VectorBase:ACUA020037"/>
<accession>A0A182MJU5</accession>